<dbReference type="FunFam" id="2.30.22.10:FF:000001">
    <property type="entry name" value="Protein GrpE"/>
    <property type="match status" value="1"/>
</dbReference>
<evidence type="ECO:0000256" key="13">
    <source>
        <dbReference type="SAM" id="MobiDB-lite"/>
    </source>
</evidence>
<dbReference type="PANTHER" id="PTHR21237:SF23">
    <property type="entry name" value="GRPE PROTEIN HOMOLOG, MITOCHONDRIAL"/>
    <property type="match status" value="1"/>
</dbReference>
<dbReference type="EMBL" id="DVKS01000024">
    <property type="protein sequence ID" value="HIT40738.1"/>
    <property type="molecule type" value="Genomic_DNA"/>
</dbReference>
<dbReference type="Proteomes" id="UP000886860">
    <property type="component" value="Unassembled WGS sequence"/>
</dbReference>
<keyword evidence="5 10" id="KW-0346">Stress response</keyword>
<dbReference type="SUPFAM" id="SSF58014">
    <property type="entry name" value="Coiled-coil domain of nucleotide exchange factor GrpE"/>
    <property type="match status" value="1"/>
</dbReference>
<dbReference type="InterPro" id="IPR013805">
    <property type="entry name" value="GrpE_CC"/>
</dbReference>
<comment type="subunit">
    <text evidence="3 10">Homodimer.</text>
</comment>
<dbReference type="PRINTS" id="PR00773">
    <property type="entry name" value="GRPEPROTEIN"/>
</dbReference>
<dbReference type="GO" id="GO:0006457">
    <property type="term" value="P:protein folding"/>
    <property type="evidence" value="ECO:0007669"/>
    <property type="project" value="InterPro"/>
</dbReference>
<dbReference type="GO" id="GO:0000774">
    <property type="term" value="F:adenyl-nucleotide exchange factor activity"/>
    <property type="evidence" value="ECO:0007669"/>
    <property type="project" value="InterPro"/>
</dbReference>
<evidence type="ECO:0000256" key="11">
    <source>
        <dbReference type="RuleBase" id="RU000639"/>
    </source>
</evidence>
<dbReference type="HAMAP" id="MF_01151">
    <property type="entry name" value="GrpE"/>
    <property type="match status" value="1"/>
</dbReference>
<accession>A0A9D1KDS5</accession>
<organism evidence="14 15">
    <name type="scientific">Candidatus Caccovicinus merdipullorum</name>
    <dbReference type="NCBI Taxonomy" id="2840724"/>
    <lineage>
        <taxon>Bacteria</taxon>
        <taxon>Bacillati</taxon>
        <taxon>Bacillota</taxon>
        <taxon>Clostridia</taxon>
        <taxon>Eubacteriales</taxon>
        <taxon>Candidatus Caccovicinus</taxon>
    </lineage>
</organism>
<evidence type="ECO:0000256" key="9">
    <source>
        <dbReference type="ARBA" id="ARBA00076414"/>
    </source>
</evidence>
<evidence type="ECO:0000256" key="12">
    <source>
        <dbReference type="RuleBase" id="RU004478"/>
    </source>
</evidence>
<keyword evidence="4 10" id="KW-0963">Cytoplasm</keyword>
<keyword evidence="6 10" id="KW-0143">Chaperone</keyword>
<feature type="region of interest" description="Disordered" evidence="13">
    <location>
        <begin position="1"/>
        <end position="88"/>
    </location>
</feature>
<dbReference type="Gene3D" id="3.90.20.20">
    <property type="match status" value="1"/>
</dbReference>
<feature type="compositionally biased region" description="Basic and acidic residues" evidence="13">
    <location>
        <begin position="60"/>
        <end position="88"/>
    </location>
</feature>
<dbReference type="CDD" id="cd00446">
    <property type="entry name" value="GrpE"/>
    <property type="match status" value="1"/>
</dbReference>
<reference evidence="14" key="2">
    <citation type="journal article" date="2021" name="PeerJ">
        <title>Extensive microbial diversity within the chicken gut microbiome revealed by metagenomics and culture.</title>
        <authorList>
            <person name="Gilroy R."/>
            <person name="Ravi A."/>
            <person name="Getino M."/>
            <person name="Pursley I."/>
            <person name="Horton D.L."/>
            <person name="Alikhan N.F."/>
            <person name="Baker D."/>
            <person name="Gharbi K."/>
            <person name="Hall N."/>
            <person name="Watson M."/>
            <person name="Adriaenssens E.M."/>
            <person name="Foster-Nyarko E."/>
            <person name="Jarju S."/>
            <person name="Secka A."/>
            <person name="Antonio M."/>
            <person name="Oren A."/>
            <person name="Chaudhuri R.R."/>
            <person name="La Ragione R."/>
            <person name="Hildebrand F."/>
            <person name="Pallen M.J."/>
        </authorList>
    </citation>
    <scope>NUCLEOTIDE SEQUENCE</scope>
    <source>
        <strain evidence="14">CHK123-3438</strain>
    </source>
</reference>
<dbReference type="SUPFAM" id="SSF51064">
    <property type="entry name" value="Head domain of nucleotide exchange factor GrpE"/>
    <property type="match status" value="1"/>
</dbReference>
<dbReference type="PROSITE" id="PS01071">
    <property type="entry name" value="GRPE"/>
    <property type="match status" value="1"/>
</dbReference>
<dbReference type="GO" id="GO:0051082">
    <property type="term" value="F:unfolded protein binding"/>
    <property type="evidence" value="ECO:0007669"/>
    <property type="project" value="TreeGrafter"/>
</dbReference>
<evidence type="ECO:0000256" key="5">
    <source>
        <dbReference type="ARBA" id="ARBA00023016"/>
    </source>
</evidence>
<dbReference type="PANTHER" id="PTHR21237">
    <property type="entry name" value="GRPE PROTEIN"/>
    <property type="match status" value="1"/>
</dbReference>
<evidence type="ECO:0000313" key="14">
    <source>
        <dbReference type="EMBL" id="HIT40738.1"/>
    </source>
</evidence>
<evidence type="ECO:0000256" key="1">
    <source>
        <dbReference type="ARBA" id="ARBA00004496"/>
    </source>
</evidence>
<evidence type="ECO:0000256" key="3">
    <source>
        <dbReference type="ARBA" id="ARBA00011738"/>
    </source>
</evidence>
<comment type="caution">
    <text evidence="14">The sequence shown here is derived from an EMBL/GenBank/DDBJ whole genome shotgun (WGS) entry which is preliminary data.</text>
</comment>
<dbReference type="InterPro" id="IPR009012">
    <property type="entry name" value="GrpE_head"/>
</dbReference>
<gene>
    <name evidence="10 14" type="primary">grpE</name>
    <name evidence="14" type="ORF">IAB60_01340</name>
</gene>
<comment type="similarity">
    <text evidence="2 10 12">Belongs to the GrpE family.</text>
</comment>
<evidence type="ECO:0000313" key="15">
    <source>
        <dbReference type="Proteomes" id="UP000886860"/>
    </source>
</evidence>
<proteinExistence type="inferred from homology"/>
<dbReference type="Gene3D" id="2.30.22.10">
    <property type="entry name" value="Head domain of nucleotide exchange factor GrpE"/>
    <property type="match status" value="1"/>
</dbReference>
<evidence type="ECO:0000256" key="8">
    <source>
        <dbReference type="ARBA" id="ARBA00072274"/>
    </source>
</evidence>
<name>A0A9D1KDS5_9FIRM</name>
<feature type="compositionally biased region" description="Low complexity" evidence="13">
    <location>
        <begin position="32"/>
        <end position="56"/>
    </location>
</feature>
<reference evidence="14" key="1">
    <citation type="submission" date="2020-10" db="EMBL/GenBank/DDBJ databases">
        <authorList>
            <person name="Gilroy R."/>
        </authorList>
    </citation>
    <scope>NUCLEOTIDE SEQUENCE</scope>
    <source>
        <strain evidence="14">CHK123-3438</strain>
    </source>
</reference>
<dbReference type="Pfam" id="PF01025">
    <property type="entry name" value="GrpE"/>
    <property type="match status" value="1"/>
</dbReference>
<comment type="function">
    <text evidence="7 10 11">Participates actively in the response to hyperosmotic and heat shock by preventing the aggregation of stress-denatured proteins, in association with DnaK and GrpE. It is the nucleotide exchange factor for DnaK and may function as a thermosensor. Unfolded proteins bind initially to DnaJ; upon interaction with the DnaJ-bound protein, DnaK hydrolyzes its bound ATP, resulting in the formation of a stable complex. GrpE releases ADP from DnaK; ATP binding to DnaK triggers the release of the substrate protein, thus completing the reaction cycle. Several rounds of ATP-dependent interactions between DnaJ, DnaK and GrpE are required for fully efficient folding.</text>
</comment>
<dbReference type="InterPro" id="IPR000740">
    <property type="entry name" value="GrpE"/>
</dbReference>
<protein>
    <recommendedName>
        <fullName evidence="8 10">Protein GrpE</fullName>
    </recommendedName>
    <alternativeName>
        <fullName evidence="9 10">HSP-70 cofactor</fullName>
    </alternativeName>
</protein>
<comment type="subcellular location">
    <subcellularLocation>
        <location evidence="1 10">Cytoplasm</location>
    </subcellularLocation>
</comment>
<evidence type="ECO:0000256" key="10">
    <source>
        <dbReference type="HAMAP-Rule" id="MF_01151"/>
    </source>
</evidence>
<dbReference type="AlphaFoldDB" id="A0A9D1KDS5"/>
<dbReference type="GO" id="GO:0051087">
    <property type="term" value="F:protein-folding chaperone binding"/>
    <property type="evidence" value="ECO:0007669"/>
    <property type="project" value="InterPro"/>
</dbReference>
<sequence>MKNRQMPEEDAAEQEMNASAGTENVGEESGEAKAAGETAENAAGQDSSKESGPAGQEGPGGKEEPSEGASEGKKGFFWKKDKKDPRDEKIEELTDRLKRSMAEFDNFRKRTEKEKASMYEIGARDVIEKILPIVDNFERGLAAIPEDSKETPFAEGMEKIYRQFMKTLEEMGVTPIEAVGKEFDPNFHNAVMHIEDENLGENIVAQELQKGYMYRDSVVRHSMVQVAN</sequence>
<evidence type="ECO:0000256" key="6">
    <source>
        <dbReference type="ARBA" id="ARBA00023186"/>
    </source>
</evidence>
<evidence type="ECO:0000256" key="7">
    <source>
        <dbReference type="ARBA" id="ARBA00053401"/>
    </source>
</evidence>
<dbReference type="GO" id="GO:0042803">
    <property type="term" value="F:protein homodimerization activity"/>
    <property type="evidence" value="ECO:0007669"/>
    <property type="project" value="InterPro"/>
</dbReference>
<evidence type="ECO:0000256" key="4">
    <source>
        <dbReference type="ARBA" id="ARBA00022490"/>
    </source>
</evidence>
<evidence type="ECO:0000256" key="2">
    <source>
        <dbReference type="ARBA" id="ARBA00009054"/>
    </source>
</evidence>
<dbReference type="GO" id="GO:0005737">
    <property type="term" value="C:cytoplasm"/>
    <property type="evidence" value="ECO:0007669"/>
    <property type="project" value="UniProtKB-SubCell"/>
</dbReference>
<dbReference type="NCBIfam" id="NF010738">
    <property type="entry name" value="PRK14140.1"/>
    <property type="match status" value="1"/>
</dbReference>